<protein>
    <submittedName>
        <fullName evidence="1">Uncharacterized protein</fullName>
    </submittedName>
</protein>
<reference evidence="1 2" key="1">
    <citation type="journal article" date="2015" name="Genome Biol.">
        <title>Comparative genomics of Steinernema reveals deeply conserved gene regulatory networks.</title>
        <authorList>
            <person name="Dillman A.R."/>
            <person name="Macchietto M."/>
            <person name="Porter C.F."/>
            <person name="Rogers A."/>
            <person name="Williams B."/>
            <person name="Antoshechkin I."/>
            <person name="Lee M.M."/>
            <person name="Goodwin Z."/>
            <person name="Lu X."/>
            <person name="Lewis E.E."/>
            <person name="Goodrich-Blair H."/>
            <person name="Stock S.P."/>
            <person name="Adams B.J."/>
            <person name="Sternberg P.W."/>
            <person name="Mortazavi A."/>
        </authorList>
    </citation>
    <scope>NUCLEOTIDE SEQUENCE [LARGE SCALE GENOMIC DNA]</scope>
    <source>
        <strain evidence="1 2">ALL</strain>
    </source>
</reference>
<name>A0A4U5NFD4_STECR</name>
<dbReference type="Proteomes" id="UP000298663">
    <property type="component" value="Unassembled WGS sequence"/>
</dbReference>
<dbReference type="AlphaFoldDB" id="A0A4U5NFD4"/>
<reference evidence="1 2" key="2">
    <citation type="journal article" date="2019" name="G3 (Bethesda)">
        <title>Hybrid Assembly of the Genome of the Entomopathogenic Nematode Steinernema carpocapsae Identifies the X-Chromosome.</title>
        <authorList>
            <person name="Serra L."/>
            <person name="Macchietto M."/>
            <person name="Macias-Munoz A."/>
            <person name="McGill C.J."/>
            <person name="Rodriguez I.M."/>
            <person name="Rodriguez B."/>
            <person name="Murad R."/>
            <person name="Mortazavi A."/>
        </authorList>
    </citation>
    <scope>NUCLEOTIDE SEQUENCE [LARGE SCALE GENOMIC DNA]</scope>
    <source>
        <strain evidence="1 2">ALL</strain>
    </source>
</reference>
<accession>A0A4U5NFD4</accession>
<gene>
    <name evidence="1" type="ORF">L596_015561</name>
</gene>
<organism evidence="1 2">
    <name type="scientific">Steinernema carpocapsae</name>
    <name type="common">Entomopathogenic nematode</name>
    <dbReference type="NCBI Taxonomy" id="34508"/>
    <lineage>
        <taxon>Eukaryota</taxon>
        <taxon>Metazoa</taxon>
        <taxon>Ecdysozoa</taxon>
        <taxon>Nematoda</taxon>
        <taxon>Chromadorea</taxon>
        <taxon>Rhabditida</taxon>
        <taxon>Tylenchina</taxon>
        <taxon>Panagrolaimomorpha</taxon>
        <taxon>Strongyloidoidea</taxon>
        <taxon>Steinernematidae</taxon>
        <taxon>Steinernema</taxon>
    </lineage>
</organism>
<dbReference type="EMBL" id="AZBU02000004">
    <property type="protein sequence ID" value="TKR81737.1"/>
    <property type="molecule type" value="Genomic_DNA"/>
</dbReference>
<keyword evidence="2" id="KW-1185">Reference proteome</keyword>
<comment type="caution">
    <text evidence="1">The sequence shown here is derived from an EMBL/GenBank/DDBJ whole genome shotgun (WGS) entry which is preliminary data.</text>
</comment>
<evidence type="ECO:0000313" key="2">
    <source>
        <dbReference type="Proteomes" id="UP000298663"/>
    </source>
</evidence>
<evidence type="ECO:0000313" key="1">
    <source>
        <dbReference type="EMBL" id="TKR81737.1"/>
    </source>
</evidence>
<sequence length="84" mass="9682">MYPNVSICQRHKILFLQPVVSKVTKTSSVERFGLVSNAAISKFQSHVPGLSNKLPNKKEQQIRKEQQKSRQELIPRMNLLCITY</sequence>
<proteinExistence type="predicted"/>